<dbReference type="InterPro" id="IPR018445">
    <property type="entry name" value="Put_Phosphate_transp_reg"/>
</dbReference>
<accession>A0A562V136</accession>
<dbReference type="PANTHER" id="PTHR37298:SF1">
    <property type="entry name" value="UPF0111 PROTEIN YKAA"/>
    <property type="match status" value="1"/>
</dbReference>
<evidence type="ECO:0000313" key="3">
    <source>
        <dbReference type="Proteomes" id="UP000321617"/>
    </source>
</evidence>
<comment type="similarity">
    <text evidence="1">Belongs to the UPF0111 family.</text>
</comment>
<dbReference type="Proteomes" id="UP000321617">
    <property type="component" value="Unassembled WGS sequence"/>
</dbReference>
<dbReference type="AlphaFoldDB" id="A0A562V136"/>
<proteinExistence type="inferred from homology"/>
<dbReference type="RefSeq" id="WP_147138026.1">
    <property type="nucleotide sequence ID" value="NZ_BAABIJ010000002.1"/>
</dbReference>
<evidence type="ECO:0008006" key="4">
    <source>
        <dbReference type="Google" id="ProtNLM"/>
    </source>
</evidence>
<dbReference type="EMBL" id="VLLL01000006">
    <property type="protein sequence ID" value="TWJ11636.1"/>
    <property type="molecule type" value="Genomic_DNA"/>
</dbReference>
<dbReference type="OrthoDB" id="9797568at2"/>
<keyword evidence="3" id="KW-1185">Reference proteome</keyword>
<organism evidence="2 3">
    <name type="scientific">Stackebrandtia albiflava</name>
    <dbReference type="NCBI Taxonomy" id="406432"/>
    <lineage>
        <taxon>Bacteria</taxon>
        <taxon>Bacillati</taxon>
        <taxon>Actinomycetota</taxon>
        <taxon>Actinomycetes</taxon>
        <taxon>Glycomycetales</taxon>
        <taxon>Glycomycetaceae</taxon>
        <taxon>Stackebrandtia</taxon>
    </lineage>
</organism>
<dbReference type="Pfam" id="PF01865">
    <property type="entry name" value="PhoU_div"/>
    <property type="match status" value="1"/>
</dbReference>
<sequence length="209" mass="23579">MRFSLRPQDDTFYKFFTDAAQNIVKGTAILAELAEPEADVQSVSERLVEVEHANDEITHELYNKINSTFVTPLDREDMYALGSQLDDVMDHIEAAGNLVYLYGLSELPAPPREMVELLNVLVAQAAITVQAMPKLKGMDASLRDYWIECNRLENDGDRAYRMLLVRLFSGEYEALTVLKLKEVADELEKACDAFEHVANTVETISVKES</sequence>
<name>A0A562V136_9ACTN</name>
<reference evidence="2 3" key="1">
    <citation type="journal article" date="2013" name="Stand. Genomic Sci.">
        <title>Genomic Encyclopedia of Type Strains, Phase I: The one thousand microbial genomes (KMG-I) project.</title>
        <authorList>
            <person name="Kyrpides N.C."/>
            <person name="Woyke T."/>
            <person name="Eisen J.A."/>
            <person name="Garrity G."/>
            <person name="Lilburn T.G."/>
            <person name="Beck B.J."/>
            <person name="Whitman W.B."/>
            <person name="Hugenholtz P."/>
            <person name="Klenk H.P."/>
        </authorList>
    </citation>
    <scope>NUCLEOTIDE SEQUENCE [LARGE SCALE GENOMIC DNA]</scope>
    <source>
        <strain evidence="2 3">DSM 45044</strain>
    </source>
</reference>
<dbReference type="InterPro" id="IPR052912">
    <property type="entry name" value="UPF0111_domain"/>
</dbReference>
<evidence type="ECO:0000313" key="2">
    <source>
        <dbReference type="EMBL" id="TWJ11636.1"/>
    </source>
</evidence>
<dbReference type="PANTHER" id="PTHR37298">
    <property type="entry name" value="UPF0111 PROTEIN YKAA"/>
    <property type="match status" value="1"/>
</dbReference>
<evidence type="ECO:0000256" key="1">
    <source>
        <dbReference type="ARBA" id="ARBA00008591"/>
    </source>
</evidence>
<comment type="caution">
    <text evidence="2">The sequence shown here is derived from an EMBL/GenBank/DDBJ whole genome shotgun (WGS) entry which is preliminary data.</text>
</comment>
<gene>
    <name evidence="2" type="ORF">LX16_2363</name>
</gene>
<protein>
    <recommendedName>
        <fullName evidence="4">Pit accessory protein</fullName>
    </recommendedName>
</protein>
<dbReference type="Gene3D" id="1.20.58.220">
    <property type="entry name" value="Phosphate transport system protein phou homolog 2, domain 2"/>
    <property type="match status" value="1"/>
</dbReference>
<dbReference type="InterPro" id="IPR038078">
    <property type="entry name" value="PhoU-like_sf"/>
</dbReference>